<protein>
    <recommendedName>
        <fullName evidence="5">Ribosomal RNA-processing protein 14/surfeit locus protein 6 C-terminal domain-containing protein</fullName>
    </recommendedName>
</protein>
<comment type="similarity">
    <text evidence="2">Belongs to the SURF6 family.</text>
</comment>
<comment type="subcellular location">
    <subcellularLocation>
        <location evidence="1">Nucleus</location>
    </subcellularLocation>
</comment>
<feature type="compositionally biased region" description="Basic residues" evidence="4">
    <location>
        <begin position="92"/>
        <end position="103"/>
    </location>
</feature>
<evidence type="ECO:0000256" key="4">
    <source>
        <dbReference type="SAM" id="MobiDB-lite"/>
    </source>
</evidence>
<evidence type="ECO:0000313" key="7">
    <source>
        <dbReference type="Proteomes" id="UP001152799"/>
    </source>
</evidence>
<reference evidence="6" key="1">
    <citation type="submission" date="2022-01" db="EMBL/GenBank/DDBJ databases">
        <authorList>
            <person name="King R."/>
        </authorList>
    </citation>
    <scope>NUCLEOTIDE SEQUENCE</scope>
</reference>
<dbReference type="GO" id="GO:0042273">
    <property type="term" value="P:ribosomal large subunit biogenesis"/>
    <property type="evidence" value="ECO:0007669"/>
    <property type="project" value="TreeGrafter"/>
</dbReference>
<dbReference type="GO" id="GO:0042274">
    <property type="term" value="P:ribosomal small subunit biogenesis"/>
    <property type="evidence" value="ECO:0007669"/>
    <property type="project" value="TreeGrafter"/>
</dbReference>
<organism evidence="6 7">
    <name type="scientific">Ceutorhynchus assimilis</name>
    <name type="common">cabbage seed weevil</name>
    <dbReference type="NCBI Taxonomy" id="467358"/>
    <lineage>
        <taxon>Eukaryota</taxon>
        <taxon>Metazoa</taxon>
        <taxon>Ecdysozoa</taxon>
        <taxon>Arthropoda</taxon>
        <taxon>Hexapoda</taxon>
        <taxon>Insecta</taxon>
        <taxon>Pterygota</taxon>
        <taxon>Neoptera</taxon>
        <taxon>Endopterygota</taxon>
        <taxon>Coleoptera</taxon>
        <taxon>Polyphaga</taxon>
        <taxon>Cucujiformia</taxon>
        <taxon>Curculionidae</taxon>
        <taxon>Ceutorhynchinae</taxon>
        <taxon>Ceutorhynchus</taxon>
    </lineage>
</organism>
<evidence type="ECO:0000313" key="6">
    <source>
        <dbReference type="EMBL" id="CAG9765357.1"/>
    </source>
</evidence>
<feature type="region of interest" description="Disordered" evidence="4">
    <location>
        <begin position="91"/>
        <end position="113"/>
    </location>
</feature>
<gene>
    <name evidence="6" type="ORF">CEUTPL_LOCUS5966</name>
</gene>
<feature type="compositionally biased region" description="Basic and acidic residues" evidence="4">
    <location>
        <begin position="242"/>
        <end position="269"/>
    </location>
</feature>
<dbReference type="AlphaFoldDB" id="A0A9N9QMJ2"/>
<dbReference type="Proteomes" id="UP001152799">
    <property type="component" value="Chromosome 2"/>
</dbReference>
<feature type="compositionally biased region" description="Basic residues" evidence="4">
    <location>
        <begin position="230"/>
        <end position="241"/>
    </location>
</feature>
<dbReference type="Pfam" id="PF04935">
    <property type="entry name" value="SURF6"/>
    <property type="match status" value="1"/>
</dbReference>
<dbReference type="EMBL" id="OU892278">
    <property type="protein sequence ID" value="CAG9765357.1"/>
    <property type="molecule type" value="Genomic_DNA"/>
</dbReference>
<feature type="compositionally biased region" description="Basic residues" evidence="4">
    <location>
        <begin position="270"/>
        <end position="291"/>
    </location>
</feature>
<dbReference type="GO" id="GO:0003723">
    <property type="term" value="F:RNA binding"/>
    <property type="evidence" value="ECO:0007669"/>
    <property type="project" value="TreeGrafter"/>
</dbReference>
<dbReference type="PANTHER" id="PTHR14369">
    <property type="entry name" value="SURFEIT LOCUS PROTEIN 6"/>
    <property type="match status" value="1"/>
</dbReference>
<sequence length="291" mass="34057">MQLLKSENRFDIKKAEQLLANENKFIMNLMSMCAIPERRNQDESDNEDQTEKPHLQDDTSKKSRAKSLQELEQRLKAITSKKKLTYKEKLAKKGLKNRMKKKNKQDERNAKSKLERAAKLTTVKNENTQDLVEDIKPEIKKPVFNSENKIVFSKIDFANLGKQKVKKQEKNPQKILEKLNEEKTRLEQLEKSGETDKVIQIKEQTAWKNALAKAEGQKIKDDPILLKKSVKKHEQKVRSSKKKWEARIQGVEKSKEEKQKKRKENIDKRKKDKKVKKLKSASKRGKIIPGF</sequence>
<feature type="region of interest" description="Disordered" evidence="4">
    <location>
        <begin position="230"/>
        <end position="291"/>
    </location>
</feature>
<feature type="region of interest" description="Disordered" evidence="4">
    <location>
        <begin position="37"/>
        <end position="69"/>
    </location>
</feature>
<name>A0A9N9QMJ2_9CUCU</name>
<feature type="domain" description="Ribosomal RNA-processing protein 14/surfeit locus protein 6 C-terminal" evidence="5">
    <location>
        <begin position="90"/>
        <end position="279"/>
    </location>
</feature>
<evidence type="ECO:0000259" key="5">
    <source>
        <dbReference type="Pfam" id="PF04935"/>
    </source>
</evidence>
<feature type="compositionally biased region" description="Basic and acidic residues" evidence="4">
    <location>
        <begin position="104"/>
        <end position="113"/>
    </location>
</feature>
<accession>A0A9N9QMJ2</accession>
<dbReference type="InterPro" id="IPR029190">
    <property type="entry name" value="Rrp14/SURF6_C"/>
</dbReference>
<keyword evidence="7" id="KW-1185">Reference proteome</keyword>
<keyword evidence="3" id="KW-0539">Nucleus</keyword>
<proteinExistence type="inferred from homology"/>
<dbReference type="OrthoDB" id="444809at2759"/>
<evidence type="ECO:0000256" key="2">
    <source>
        <dbReference type="ARBA" id="ARBA00005904"/>
    </source>
</evidence>
<evidence type="ECO:0000256" key="3">
    <source>
        <dbReference type="ARBA" id="ARBA00023242"/>
    </source>
</evidence>
<dbReference type="PANTHER" id="PTHR14369:SF0">
    <property type="entry name" value="SURFEIT LOCUS PROTEIN 6"/>
    <property type="match status" value="1"/>
</dbReference>
<dbReference type="InterPro" id="IPR007019">
    <property type="entry name" value="SURF6"/>
</dbReference>
<evidence type="ECO:0000256" key="1">
    <source>
        <dbReference type="ARBA" id="ARBA00004123"/>
    </source>
</evidence>
<dbReference type="GO" id="GO:0005730">
    <property type="term" value="C:nucleolus"/>
    <property type="evidence" value="ECO:0007669"/>
    <property type="project" value="TreeGrafter"/>
</dbReference>
<dbReference type="GO" id="GO:0003677">
    <property type="term" value="F:DNA binding"/>
    <property type="evidence" value="ECO:0007669"/>
    <property type="project" value="TreeGrafter"/>
</dbReference>
<feature type="compositionally biased region" description="Basic and acidic residues" evidence="4">
    <location>
        <begin position="49"/>
        <end position="69"/>
    </location>
</feature>